<evidence type="ECO:0000313" key="3">
    <source>
        <dbReference type="EMBL" id="ARN79918.1"/>
    </source>
</evidence>
<sequence length="279" mass="30210">MTSFSDRDHTGLALLRAAARVGRAPSEADFVELEFWRERVEAGALEALSPSRAWPEIAECLMARAPARSMQLLRDCGALRRLLPEVEALFGVPQIAEGDVNADLGELLMNALSEAALCGAPLPVRFALMVMNVGKSDSPREHLPVHYGHIERGRPRIEAICARFEAPEDCLDLALLALAEGERVHRVSRVRAGPVAAMLERLGAFDERSLFDALMTVCACDFRAYQGRAGQAYPKAAILAAALDACRQVAEPAGAEATALRAKAIANAFASERWSESMD</sequence>
<dbReference type="RefSeq" id="WP_085769969.1">
    <property type="nucleotide sequence ID" value="NZ_AP027149.1"/>
</dbReference>
<dbReference type="Proteomes" id="UP000193978">
    <property type="component" value="Chromosome"/>
</dbReference>
<dbReference type="InterPro" id="IPR050124">
    <property type="entry name" value="tRNA_CCA-adding_enzyme"/>
</dbReference>
<evidence type="ECO:0000256" key="1">
    <source>
        <dbReference type="ARBA" id="ARBA00022741"/>
    </source>
</evidence>
<evidence type="ECO:0000259" key="2">
    <source>
        <dbReference type="Pfam" id="PF12627"/>
    </source>
</evidence>
<dbReference type="PANTHER" id="PTHR47545">
    <property type="entry name" value="MULTIFUNCTIONAL CCA PROTEIN"/>
    <property type="match status" value="1"/>
</dbReference>
<dbReference type="GO" id="GO:0000166">
    <property type="term" value="F:nucleotide binding"/>
    <property type="evidence" value="ECO:0007669"/>
    <property type="project" value="UniProtKB-KW"/>
</dbReference>
<evidence type="ECO:0000313" key="4">
    <source>
        <dbReference type="Proteomes" id="UP000193978"/>
    </source>
</evidence>
<reference evidence="3 4" key="1">
    <citation type="submission" date="2017-02" db="EMBL/GenBank/DDBJ databases">
        <authorList>
            <person name="Peterson S.W."/>
        </authorList>
    </citation>
    <scope>NUCLEOTIDE SEQUENCE [LARGE SCALE GENOMIC DNA]</scope>
    <source>
        <strain evidence="3 4">S285</strain>
    </source>
</reference>
<accession>A0A1W6MQQ2</accession>
<dbReference type="EMBL" id="CP019948">
    <property type="protein sequence ID" value="ARN79918.1"/>
    <property type="molecule type" value="Genomic_DNA"/>
</dbReference>
<feature type="domain" description="tRNA nucleotidyltransferase/poly(A) polymerase RNA and SrmB- binding" evidence="2">
    <location>
        <begin position="44"/>
        <end position="88"/>
    </location>
</feature>
<keyword evidence="4" id="KW-1185">Reference proteome</keyword>
<dbReference type="InterPro" id="IPR032828">
    <property type="entry name" value="PolyA_RNA-bd"/>
</dbReference>
<dbReference type="SUPFAM" id="SSF81891">
    <property type="entry name" value="Poly A polymerase C-terminal region-like"/>
    <property type="match status" value="1"/>
</dbReference>
<protein>
    <submittedName>
        <fullName evidence="3">tRNA nucleotidyltransferase</fullName>
    </submittedName>
</protein>
<gene>
    <name evidence="3" type="ORF">B1812_01210</name>
</gene>
<dbReference type="OrthoDB" id="9805698at2"/>
<dbReference type="PANTHER" id="PTHR47545:SF1">
    <property type="entry name" value="MULTIFUNCTIONAL CCA PROTEIN"/>
    <property type="match status" value="1"/>
</dbReference>
<keyword evidence="1" id="KW-0547">Nucleotide-binding</keyword>
<keyword evidence="3" id="KW-0808">Transferase</keyword>
<name>A0A1W6MQQ2_9HYPH</name>
<dbReference type="STRING" id="655015.B1812_01210"/>
<dbReference type="KEGG" id="mbry:B1812_01210"/>
<dbReference type="AlphaFoldDB" id="A0A1W6MQQ2"/>
<proteinExistence type="predicted"/>
<organism evidence="3 4">
    <name type="scientific">Methylocystis bryophila</name>
    <dbReference type="NCBI Taxonomy" id="655015"/>
    <lineage>
        <taxon>Bacteria</taxon>
        <taxon>Pseudomonadati</taxon>
        <taxon>Pseudomonadota</taxon>
        <taxon>Alphaproteobacteria</taxon>
        <taxon>Hyphomicrobiales</taxon>
        <taxon>Methylocystaceae</taxon>
        <taxon>Methylocystis</taxon>
    </lineage>
</organism>
<dbReference type="GO" id="GO:0016740">
    <property type="term" value="F:transferase activity"/>
    <property type="evidence" value="ECO:0007669"/>
    <property type="project" value="UniProtKB-KW"/>
</dbReference>
<dbReference type="Gene3D" id="1.10.3090.10">
    <property type="entry name" value="cca-adding enzyme, domain 2"/>
    <property type="match status" value="1"/>
</dbReference>
<dbReference type="Pfam" id="PF12627">
    <property type="entry name" value="PolyA_pol_RNAbd"/>
    <property type="match status" value="1"/>
</dbReference>